<evidence type="ECO:0000313" key="2">
    <source>
        <dbReference type="EMBL" id="TFK45140.1"/>
    </source>
</evidence>
<dbReference type="OrthoDB" id="2269034at2759"/>
<dbReference type="AlphaFoldDB" id="A0A5C3MIW6"/>
<organism evidence="2 3">
    <name type="scientific">Crucibulum laeve</name>
    <dbReference type="NCBI Taxonomy" id="68775"/>
    <lineage>
        <taxon>Eukaryota</taxon>
        <taxon>Fungi</taxon>
        <taxon>Dikarya</taxon>
        <taxon>Basidiomycota</taxon>
        <taxon>Agaricomycotina</taxon>
        <taxon>Agaricomycetes</taxon>
        <taxon>Agaricomycetidae</taxon>
        <taxon>Agaricales</taxon>
        <taxon>Agaricineae</taxon>
        <taxon>Nidulariaceae</taxon>
        <taxon>Crucibulum</taxon>
    </lineage>
</organism>
<feature type="coiled-coil region" evidence="1">
    <location>
        <begin position="32"/>
        <end position="59"/>
    </location>
</feature>
<feature type="non-terminal residue" evidence="2">
    <location>
        <position position="137"/>
    </location>
</feature>
<sequence>MFDALPASPVPHLIGTNASPSVEEIDVLESFIVILQQDILTMDEEMARMNERMDTMQQKRWALHDVVEKHKALLDFVPARELYPEILSEIFLHCQKGSVLDIVPEVPNSFHPKEGPLVLTQICRGWRSVALTTPQLW</sequence>
<name>A0A5C3MIW6_9AGAR</name>
<gene>
    <name evidence="2" type="ORF">BDQ12DRAFT_594278</name>
</gene>
<dbReference type="EMBL" id="ML213590">
    <property type="protein sequence ID" value="TFK45140.1"/>
    <property type="molecule type" value="Genomic_DNA"/>
</dbReference>
<reference evidence="2 3" key="1">
    <citation type="journal article" date="2019" name="Nat. Ecol. Evol.">
        <title>Megaphylogeny resolves global patterns of mushroom evolution.</title>
        <authorList>
            <person name="Varga T."/>
            <person name="Krizsan K."/>
            <person name="Foldi C."/>
            <person name="Dima B."/>
            <person name="Sanchez-Garcia M."/>
            <person name="Sanchez-Ramirez S."/>
            <person name="Szollosi G.J."/>
            <person name="Szarkandi J.G."/>
            <person name="Papp V."/>
            <person name="Albert L."/>
            <person name="Andreopoulos W."/>
            <person name="Angelini C."/>
            <person name="Antonin V."/>
            <person name="Barry K.W."/>
            <person name="Bougher N.L."/>
            <person name="Buchanan P."/>
            <person name="Buyck B."/>
            <person name="Bense V."/>
            <person name="Catcheside P."/>
            <person name="Chovatia M."/>
            <person name="Cooper J."/>
            <person name="Damon W."/>
            <person name="Desjardin D."/>
            <person name="Finy P."/>
            <person name="Geml J."/>
            <person name="Haridas S."/>
            <person name="Hughes K."/>
            <person name="Justo A."/>
            <person name="Karasinski D."/>
            <person name="Kautmanova I."/>
            <person name="Kiss B."/>
            <person name="Kocsube S."/>
            <person name="Kotiranta H."/>
            <person name="LaButti K.M."/>
            <person name="Lechner B.E."/>
            <person name="Liimatainen K."/>
            <person name="Lipzen A."/>
            <person name="Lukacs Z."/>
            <person name="Mihaltcheva S."/>
            <person name="Morgado L.N."/>
            <person name="Niskanen T."/>
            <person name="Noordeloos M.E."/>
            <person name="Ohm R.A."/>
            <person name="Ortiz-Santana B."/>
            <person name="Ovrebo C."/>
            <person name="Racz N."/>
            <person name="Riley R."/>
            <person name="Savchenko A."/>
            <person name="Shiryaev A."/>
            <person name="Soop K."/>
            <person name="Spirin V."/>
            <person name="Szebenyi C."/>
            <person name="Tomsovsky M."/>
            <person name="Tulloss R.E."/>
            <person name="Uehling J."/>
            <person name="Grigoriev I.V."/>
            <person name="Vagvolgyi C."/>
            <person name="Papp T."/>
            <person name="Martin F.M."/>
            <person name="Miettinen O."/>
            <person name="Hibbett D.S."/>
            <person name="Nagy L.G."/>
        </authorList>
    </citation>
    <scope>NUCLEOTIDE SEQUENCE [LARGE SCALE GENOMIC DNA]</scope>
    <source>
        <strain evidence="2 3">CBS 166.37</strain>
    </source>
</reference>
<keyword evidence="1" id="KW-0175">Coiled coil</keyword>
<accession>A0A5C3MIW6</accession>
<proteinExistence type="predicted"/>
<dbReference type="Proteomes" id="UP000308652">
    <property type="component" value="Unassembled WGS sequence"/>
</dbReference>
<keyword evidence="3" id="KW-1185">Reference proteome</keyword>
<evidence type="ECO:0000256" key="1">
    <source>
        <dbReference type="SAM" id="Coils"/>
    </source>
</evidence>
<evidence type="ECO:0000313" key="3">
    <source>
        <dbReference type="Proteomes" id="UP000308652"/>
    </source>
</evidence>
<protein>
    <submittedName>
        <fullName evidence="2">Uncharacterized protein</fullName>
    </submittedName>
</protein>